<reference evidence="3 4" key="1">
    <citation type="submission" date="2018-08" db="EMBL/GenBank/DDBJ databases">
        <title>Pseudooceanicola sediminis CY03 in the family Rhodobacteracea.</title>
        <authorList>
            <person name="Zhang Y.-J."/>
        </authorList>
    </citation>
    <scope>NUCLEOTIDE SEQUENCE [LARGE SCALE GENOMIC DNA]</scope>
    <source>
        <strain evidence="3 4">CY03</strain>
    </source>
</reference>
<name>A0A399J5V2_9RHOB</name>
<dbReference type="InterPro" id="IPR021273">
    <property type="entry name" value="DUF2852"/>
</dbReference>
<dbReference type="RefSeq" id="WP_119397266.1">
    <property type="nucleotide sequence ID" value="NZ_QWJJ01000001.1"/>
</dbReference>
<accession>A0A399J5V2</accession>
<evidence type="ECO:0000256" key="1">
    <source>
        <dbReference type="SAM" id="MobiDB-lite"/>
    </source>
</evidence>
<evidence type="ECO:0000313" key="4">
    <source>
        <dbReference type="Proteomes" id="UP000265848"/>
    </source>
</evidence>
<proteinExistence type="predicted"/>
<dbReference type="EMBL" id="QWJJ01000001">
    <property type="protein sequence ID" value="RII40744.1"/>
    <property type="molecule type" value="Genomic_DNA"/>
</dbReference>
<feature type="transmembrane region" description="Helical" evidence="2">
    <location>
        <begin position="36"/>
        <end position="61"/>
    </location>
</feature>
<keyword evidence="2" id="KW-1133">Transmembrane helix</keyword>
<feature type="region of interest" description="Disordered" evidence="1">
    <location>
        <begin position="132"/>
        <end position="158"/>
    </location>
</feature>
<dbReference type="AlphaFoldDB" id="A0A399J5V2"/>
<evidence type="ECO:0000313" key="3">
    <source>
        <dbReference type="EMBL" id="RII40744.1"/>
    </source>
</evidence>
<evidence type="ECO:0000256" key="2">
    <source>
        <dbReference type="SAM" id="Phobius"/>
    </source>
</evidence>
<keyword evidence="2" id="KW-0812">Transmembrane</keyword>
<gene>
    <name evidence="3" type="ORF">DL237_01675</name>
</gene>
<sequence length="158" mass="18234">MTPATAQMYDHQGPATRPASWLRRAEAWMDSKGKPAWITAMVLGFVFFWPVGLAILFYMIWGKKMFGKSCRHSRYNDMRRTGYAAMKSSGNTAFDAYKTETLQRLEEEQNSFEGFLERLRAAKDKAEFDQFMEDRSKKARADREADHQSADTGDHDRA</sequence>
<dbReference type="Pfam" id="PF11014">
    <property type="entry name" value="DUF2852"/>
    <property type="match status" value="1"/>
</dbReference>
<keyword evidence="4" id="KW-1185">Reference proteome</keyword>
<organism evidence="3 4">
    <name type="scientific">Pseudooceanicola sediminis</name>
    <dbReference type="NCBI Taxonomy" id="2211117"/>
    <lineage>
        <taxon>Bacteria</taxon>
        <taxon>Pseudomonadati</taxon>
        <taxon>Pseudomonadota</taxon>
        <taxon>Alphaproteobacteria</taxon>
        <taxon>Rhodobacterales</taxon>
        <taxon>Paracoccaceae</taxon>
        <taxon>Pseudooceanicola</taxon>
    </lineage>
</organism>
<dbReference type="OrthoDB" id="9806878at2"/>
<dbReference type="Proteomes" id="UP000265848">
    <property type="component" value="Unassembled WGS sequence"/>
</dbReference>
<keyword evidence="2" id="KW-0472">Membrane</keyword>
<protein>
    <submittedName>
        <fullName evidence="3">DUF2852 domain-containing protein</fullName>
    </submittedName>
</protein>
<comment type="caution">
    <text evidence="3">The sequence shown here is derived from an EMBL/GenBank/DDBJ whole genome shotgun (WGS) entry which is preliminary data.</text>
</comment>